<organism evidence="4 5">
    <name type="scientific">Cordylochernes scorpioides</name>
    <dbReference type="NCBI Taxonomy" id="51811"/>
    <lineage>
        <taxon>Eukaryota</taxon>
        <taxon>Metazoa</taxon>
        <taxon>Ecdysozoa</taxon>
        <taxon>Arthropoda</taxon>
        <taxon>Chelicerata</taxon>
        <taxon>Arachnida</taxon>
        <taxon>Pseudoscorpiones</taxon>
        <taxon>Cheliferoidea</taxon>
        <taxon>Chernetidae</taxon>
        <taxon>Cordylochernes</taxon>
    </lineage>
</organism>
<keyword evidence="5" id="KW-1185">Reference proteome</keyword>
<dbReference type="InterPro" id="IPR000312">
    <property type="entry name" value="Glycosyl_Trfase_fam3"/>
</dbReference>
<sequence>MAPMCGNEGTVVYPGALLMAIYHKGLDDNETSELTAAMAKHSFNFTWPKSWRHLVVDKHSSGGVGDKISLVLVPVLMALGLKVPMVSGYKLQFTGGTLDKMESVPGVRVDATTDEVTRWVTKNGGCIVSQSKEINPADRLIYATRDSVHAVDCLPLIIASIASKKLVEGLSAMVFDVKTGRGALSKDEAMAREMALRLVGAEDHVSPGIYTGGGL</sequence>
<dbReference type="Gene3D" id="1.20.970.10">
    <property type="entry name" value="Transferase, Pyrimidine Nucleoside Phosphorylase, Chain C"/>
    <property type="match status" value="1"/>
</dbReference>
<evidence type="ECO:0000313" key="4">
    <source>
        <dbReference type="EMBL" id="UYV81145.1"/>
    </source>
</evidence>
<dbReference type="SUPFAM" id="SSF52418">
    <property type="entry name" value="Nucleoside phosphorylase/phosphoribosyltransferase catalytic domain"/>
    <property type="match status" value="1"/>
</dbReference>
<evidence type="ECO:0000313" key="5">
    <source>
        <dbReference type="Proteomes" id="UP001235939"/>
    </source>
</evidence>
<proteinExistence type="predicted"/>
<dbReference type="SUPFAM" id="SSF47648">
    <property type="entry name" value="Nucleoside phosphorylase/phosphoribosyltransferase N-terminal domain"/>
    <property type="match status" value="1"/>
</dbReference>
<protein>
    <submittedName>
        <fullName evidence="4">TYMP</fullName>
    </submittedName>
</protein>
<name>A0ABY6LIX9_9ARAC</name>
<keyword evidence="2" id="KW-0808">Transferase</keyword>
<gene>
    <name evidence="4" type="ORF">LAZ67_20000163</name>
</gene>
<dbReference type="Proteomes" id="UP001235939">
    <property type="component" value="Chromosome 20"/>
</dbReference>
<dbReference type="InterPro" id="IPR000053">
    <property type="entry name" value="Thymidine/pyrmidine_PPase"/>
</dbReference>
<dbReference type="EMBL" id="CP092882">
    <property type="protein sequence ID" value="UYV81145.1"/>
    <property type="molecule type" value="Genomic_DNA"/>
</dbReference>
<evidence type="ECO:0000256" key="1">
    <source>
        <dbReference type="ARBA" id="ARBA00022676"/>
    </source>
</evidence>
<evidence type="ECO:0000259" key="3">
    <source>
        <dbReference type="Pfam" id="PF00591"/>
    </source>
</evidence>
<feature type="domain" description="Glycosyl transferase family 3" evidence="3">
    <location>
        <begin position="55"/>
        <end position="186"/>
    </location>
</feature>
<evidence type="ECO:0000256" key="2">
    <source>
        <dbReference type="ARBA" id="ARBA00022679"/>
    </source>
</evidence>
<dbReference type="InterPro" id="IPR036320">
    <property type="entry name" value="Glycosyl_Trfase_fam3_N_dom_sf"/>
</dbReference>
<dbReference type="PANTHER" id="PTHR10515">
    <property type="entry name" value="THYMIDINE PHOSPHORYLASE"/>
    <property type="match status" value="1"/>
</dbReference>
<reference evidence="4 5" key="1">
    <citation type="submission" date="2022-01" db="EMBL/GenBank/DDBJ databases">
        <title>A chromosomal length assembly of Cordylochernes scorpioides.</title>
        <authorList>
            <person name="Zeh D."/>
            <person name="Zeh J."/>
        </authorList>
    </citation>
    <scope>NUCLEOTIDE SEQUENCE [LARGE SCALE GENOMIC DNA]</scope>
    <source>
        <strain evidence="4">IN4F17</strain>
        <tissue evidence="4">Whole Body</tissue>
    </source>
</reference>
<dbReference type="Pfam" id="PF00591">
    <property type="entry name" value="Glycos_transf_3"/>
    <property type="match status" value="1"/>
</dbReference>
<dbReference type="InterPro" id="IPR035902">
    <property type="entry name" value="Nuc_phospho_transferase"/>
</dbReference>
<keyword evidence="1" id="KW-0328">Glycosyltransferase</keyword>
<dbReference type="Gene3D" id="3.40.1030.10">
    <property type="entry name" value="Nucleoside phosphorylase/phosphoribosyltransferase catalytic domain"/>
    <property type="match status" value="1"/>
</dbReference>
<dbReference type="PANTHER" id="PTHR10515:SF0">
    <property type="entry name" value="THYMIDINE PHOSPHORYLASE"/>
    <property type="match status" value="1"/>
</dbReference>
<accession>A0ABY6LIX9</accession>